<gene>
    <name evidence="1" type="ORF">UFOVP1369_15</name>
</gene>
<organism evidence="1">
    <name type="scientific">uncultured Caudovirales phage</name>
    <dbReference type="NCBI Taxonomy" id="2100421"/>
    <lineage>
        <taxon>Viruses</taxon>
        <taxon>Duplodnaviria</taxon>
        <taxon>Heunggongvirae</taxon>
        <taxon>Uroviricota</taxon>
        <taxon>Caudoviricetes</taxon>
        <taxon>Peduoviridae</taxon>
        <taxon>Maltschvirus</taxon>
        <taxon>Maltschvirus maltsch</taxon>
    </lineage>
</organism>
<reference evidence="1" key="1">
    <citation type="submission" date="2020-05" db="EMBL/GenBank/DDBJ databases">
        <authorList>
            <person name="Chiriac C."/>
            <person name="Salcher M."/>
            <person name="Ghai R."/>
            <person name="Kavagutti S V."/>
        </authorList>
    </citation>
    <scope>NUCLEOTIDE SEQUENCE</scope>
</reference>
<sequence>MSLFDSVFGAGASQNIFGGHAIQPDYSMNAQRDTQLQAQYSSAQQRRFVSHNWVFDGKPCSLHEFADSIWGEEDHPDKMIFILTHSGPKSLG</sequence>
<proteinExistence type="predicted"/>
<accession>A0A6J5RVM3</accession>
<protein>
    <submittedName>
        <fullName evidence="1">Uncharacterized protein</fullName>
    </submittedName>
</protein>
<name>A0A6J5RVM3_9CAUD</name>
<evidence type="ECO:0000313" key="1">
    <source>
        <dbReference type="EMBL" id="CAB4202419.1"/>
    </source>
</evidence>
<dbReference type="EMBL" id="LR797323">
    <property type="protein sequence ID" value="CAB4202419.1"/>
    <property type="molecule type" value="Genomic_DNA"/>
</dbReference>